<dbReference type="OrthoDB" id="9777346at2"/>
<dbReference type="Proteomes" id="UP000250123">
    <property type="component" value="Chromosome SHEWBE"/>
</dbReference>
<proteinExistence type="predicted"/>
<evidence type="ECO:0000313" key="3">
    <source>
        <dbReference type="Proteomes" id="UP000250123"/>
    </source>
</evidence>
<dbReference type="GO" id="GO:1901135">
    <property type="term" value="P:carbohydrate derivative metabolic process"/>
    <property type="evidence" value="ECO:0007669"/>
    <property type="project" value="UniProtKB-ARBA"/>
</dbReference>
<dbReference type="KEGG" id="sbk:SHEWBE_3439"/>
<keyword evidence="2" id="KW-0808">Transferase</keyword>
<sequence>MKKLNILIISNYYPPFHIGGYELACRDTVEFLTKKGHKVTVLTGNKGNGAQSNIEQMGAVHRELTYIDYDNPSYRQRAEVETGNYQICQGYINQLSPDLIYLWNQQYLSLAPSLASQNSGIAKLYEIGDFWPAAYIRPGFINALKRKVKSWLPGLIGGRFDFGPCIACSHWVGKAIKEQLNARNVAVIHNGTQLGAEPQRNRKPPSSFLFCGRLCQIKGIEQSLQAFKLLLAKFPDRQLSLTCIGPIESRYKQVIEQMIHNAHLGEHVQILPPTDDMKHVYQQHHVLLMPTLMPEPFGLVIIEAMANGLAVIASDRFGPAEIINDDKLGILIDPEDPIAIADAMAQLIDDPARYHDITNAGYQHVDAHFRLESVKAKVEQVLLQTVEEHVYASH</sequence>
<dbReference type="RefSeq" id="WP_112353298.1">
    <property type="nucleotide sequence ID" value="NZ_LS483452.1"/>
</dbReference>
<dbReference type="Gene3D" id="3.40.50.2000">
    <property type="entry name" value="Glycogen Phosphorylase B"/>
    <property type="match status" value="2"/>
</dbReference>
<name>A0A330M5L9_9GAMM</name>
<dbReference type="Pfam" id="PF00534">
    <property type="entry name" value="Glycos_transf_1"/>
    <property type="match status" value="1"/>
</dbReference>
<dbReference type="InterPro" id="IPR001296">
    <property type="entry name" value="Glyco_trans_1"/>
</dbReference>
<protein>
    <submittedName>
        <fullName evidence="2">Glycosyltransferase-like protein</fullName>
    </submittedName>
</protein>
<dbReference type="GO" id="GO:0016757">
    <property type="term" value="F:glycosyltransferase activity"/>
    <property type="evidence" value="ECO:0007669"/>
    <property type="project" value="InterPro"/>
</dbReference>
<dbReference type="PANTHER" id="PTHR12526:SF630">
    <property type="entry name" value="GLYCOSYLTRANSFERASE"/>
    <property type="match status" value="1"/>
</dbReference>
<evidence type="ECO:0000313" key="2">
    <source>
        <dbReference type="EMBL" id="SQH77402.1"/>
    </source>
</evidence>
<gene>
    <name evidence="2" type="ORF">SHEWBE_3439</name>
</gene>
<dbReference type="SUPFAM" id="SSF53756">
    <property type="entry name" value="UDP-Glycosyltransferase/glycogen phosphorylase"/>
    <property type="match status" value="1"/>
</dbReference>
<dbReference type="EMBL" id="LS483452">
    <property type="protein sequence ID" value="SQH77402.1"/>
    <property type="molecule type" value="Genomic_DNA"/>
</dbReference>
<evidence type="ECO:0000259" key="1">
    <source>
        <dbReference type="Pfam" id="PF00534"/>
    </source>
</evidence>
<dbReference type="PANTHER" id="PTHR12526">
    <property type="entry name" value="GLYCOSYLTRANSFERASE"/>
    <property type="match status" value="1"/>
</dbReference>
<feature type="domain" description="Glycosyl transferase family 1" evidence="1">
    <location>
        <begin position="202"/>
        <end position="363"/>
    </location>
</feature>
<dbReference type="AlphaFoldDB" id="A0A330M5L9"/>
<reference evidence="3" key="1">
    <citation type="submission" date="2018-06" db="EMBL/GenBank/DDBJ databases">
        <authorList>
            <person name="Cea G.-C."/>
            <person name="William W."/>
        </authorList>
    </citation>
    <scope>NUCLEOTIDE SEQUENCE [LARGE SCALE GENOMIC DNA]</scope>
    <source>
        <strain evidence="3">DB21MT-2</strain>
    </source>
</reference>
<accession>A0A330M5L9</accession>
<dbReference type="CDD" id="cd03801">
    <property type="entry name" value="GT4_PimA-like"/>
    <property type="match status" value="1"/>
</dbReference>
<organism evidence="2 3">
    <name type="scientific">Shewanella benthica</name>
    <dbReference type="NCBI Taxonomy" id="43661"/>
    <lineage>
        <taxon>Bacteria</taxon>
        <taxon>Pseudomonadati</taxon>
        <taxon>Pseudomonadota</taxon>
        <taxon>Gammaproteobacteria</taxon>
        <taxon>Alteromonadales</taxon>
        <taxon>Shewanellaceae</taxon>
        <taxon>Shewanella</taxon>
    </lineage>
</organism>